<dbReference type="OrthoDB" id="28959at10239"/>
<evidence type="ECO:0000313" key="1">
    <source>
        <dbReference type="EMBL" id="AGG54608.1"/>
    </source>
</evidence>
<dbReference type="KEGG" id="vg:15013699"/>
<reference evidence="1 2" key="1">
    <citation type="submission" date="2010-09" db="EMBL/GenBank/DDBJ databases">
        <title>The Genome Sequence of Prochlorococcus phage P-GSP1.</title>
        <authorList>
            <consortium name="The Broad Institute Genome Sequencing Platform"/>
            <person name="Henn M.R."/>
            <person name="Sullivan M.S."/>
            <person name="Osburne M.S."/>
            <person name="Levin J."/>
            <person name="Malboeuf C."/>
            <person name="Casali M."/>
            <person name="Russ C."/>
            <person name="Lennon N."/>
            <person name="Chapman S.B."/>
            <person name="Erlich R."/>
            <person name="Young S.K."/>
            <person name="Yandava C."/>
            <person name="Zeng Q."/>
            <person name="Alvarado L."/>
            <person name="Anderson S."/>
            <person name="Berlin A."/>
            <person name="Chen Z."/>
            <person name="Freedman E."/>
            <person name="Gellesch M."/>
            <person name="Goldberg J."/>
            <person name="Green L."/>
            <person name="Griggs A."/>
            <person name="Gujja S."/>
            <person name="Heilman E.R."/>
            <person name="Heiman D."/>
            <person name="Hollinger A."/>
            <person name="Howarth C."/>
            <person name="Larson L."/>
            <person name="Mehta T."/>
            <person name="Pearson M."/>
            <person name="Roberts A."/>
            <person name="Ryan E."/>
            <person name="Saif S."/>
            <person name="Shea T."/>
            <person name="Shenoy N."/>
            <person name="Sisk P."/>
            <person name="Stolte C."/>
            <person name="Sykes S."/>
            <person name="White J."/>
            <person name="Yu Q."/>
            <person name="Coleman M.L."/>
            <person name="Huang K.H."/>
            <person name="Weigele P.R."/>
            <person name="DeFrancesco A.S."/>
            <person name="Kern S.E."/>
            <person name="Thompson L.R."/>
            <person name="Fu R."/>
            <person name="Hombeck B."/>
            <person name="Chisholm S.W."/>
            <person name="Haas B."/>
            <person name="Nusbaum C."/>
            <person name="Birren B."/>
        </authorList>
    </citation>
    <scope>NUCLEOTIDE SEQUENCE [LARGE SCALE GENOMIC DNA]</scope>
    <source>
        <strain evidence="1 2">P-GSP1</strain>
    </source>
</reference>
<organism evidence="1 2">
    <name type="scientific">Prochlorococcus phage P-GSP1</name>
    <dbReference type="NCBI Taxonomy" id="382262"/>
    <lineage>
        <taxon>Viruses</taxon>
        <taxon>Duplodnaviria</taxon>
        <taxon>Heunggongvirae</taxon>
        <taxon>Uroviricota</taxon>
        <taxon>Caudoviricetes</taxon>
        <taxon>Autographivirales</taxon>
        <taxon>Lingvirus</taxon>
        <taxon>Lingvirus PGSP1</taxon>
    </lineage>
</organism>
<name>M1U3I4_9CAUD</name>
<dbReference type="Proteomes" id="UP000204021">
    <property type="component" value="Segment"/>
</dbReference>
<keyword evidence="2" id="KW-1185">Reference proteome</keyword>
<dbReference type="EMBL" id="HQ332140">
    <property type="protein sequence ID" value="AGG54608.1"/>
    <property type="molecule type" value="Genomic_DNA"/>
</dbReference>
<evidence type="ECO:0000313" key="2">
    <source>
        <dbReference type="Proteomes" id="UP000204021"/>
    </source>
</evidence>
<proteinExistence type="predicted"/>
<dbReference type="RefSeq" id="YP_007677669.1">
    <property type="nucleotide sequence ID" value="NC_020878.1"/>
</dbReference>
<accession>M1U3I4</accession>
<protein>
    <submittedName>
        <fullName evidence="1">Uncharacterized protein</fullName>
    </submittedName>
</protein>
<gene>
    <name evidence="1" type="ORF">PRQG_00001</name>
</gene>
<feature type="non-terminal residue" evidence="1">
    <location>
        <position position="64"/>
    </location>
</feature>
<sequence>MNTQMSISLNTLKLHNEKLDDLVDELEQNFGWKPIHPKEDINTIMYRAGQAKCDRLYKNKNKQT</sequence>
<dbReference type="GeneID" id="15013699"/>